<dbReference type="CDD" id="cd00433">
    <property type="entry name" value="Peptidase_M17"/>
    <property type="match status" value="1"/>
</dbReference>
<organism evidence="10 11">
    <name type="scientific">Ochrobactrum quorumnocens</name>
    <dbReference type="NCBI Taxonomy" id="271865"/>
    <lineage>
        <taxon>Bacteria</taxon>
        <taxon>Pseudomonadati</taxon>
        <taxon>Pseudomonadota</taxon>
        <taxon>Alphaproteobacteria</taxon>
        <taxon>Hyphomicrobiales</taxon>
        <taxon>Brucellaceae</taxon>
        <taxon>Brucella/Ochrobactrum group</taxon>
        <taxon>Ochrobactrum</taxon>
    </lineage>
</organism>
<dbReference type="NCBIfam" id="NF002083">
    <property type="entry name" value="PRK00913.3-5"/>
    <property type="match status" value="1"/>
</dbReference>
<dbReference type="InterPro" id="IPR008283">
    <property type="entry name" value="Peptidase_M17_N"/>
</dbReference>
<feature type="binding site" evidence="8">
    <location>
        <position position="263"/>
    </location>
    <ligand>
        <name>Mn(2+)</name>
        <dbReference type="ChEBI" id="CHEBI:29035"/>
        <label>2</label>
    </ligand>
</feature>
<dbReference type="GO" id="GO:0005737">
    <property type="term" value="C:cytoplasm"/>
    <property type="evidence" value="ECO:0007669"/>
    <property type="project" value="UniProtKB-SubCell"/>
</dbReference>
<dbReference type="Pfam" id="PF02789">
    <property type="entry name" value="Peptidase_M17_N"/>
    <property type="match status" value="1"/>
</dbReference>
<dbReference type="Gene3D" id="3.40.630.10">
    <property type="entry name" value="Zn peptidases"/>
    <property type="match status" value="1"/>
</dbReference>
<dbReference type="InterPro" id="IPR023042">
    <property type="entry name" value="Peptidase_M17_leu_NH2_pept"/>
</dbReference>
<gene>
    <name evidence="8" type="primary">pepA</name>
    <name evidence="10" type="ORF">CES85_0724</name>
</gene>
<dbReference type="KEGG" id="och:CES85_0724"/>
<feature type="active site" evidence="8">
    <location>
        <position position="349"/>
    </location>
</feature>
<keyword evidence="5 8" id="KW-0645">Protease</keyword>
<dbReference type="SUPFAM" id="SSF53187">
    <property type="entry name" value="Zn-dependent exopeptidases"/>
    <property type="match status" value="1"/>
</dbReference>
<feature type="active site" evidence="8">
    <location>
        <position position="275"/>
    </location>
</feature>
<dbReference type="SUPFAM" id="SSF52949">
    <property type="entry name" value="Macro domain-like"/>
    <property type="match status" value="1"/>
</dbReference>
<dbReference type="GO" id="GO:0006508">
    <property type="term" value="P:proteolysis"/>
    <property type="evidence" value="ECO:0007669"/>
    <property type="project" value="UniProtKB-KW"/>
</dbReference>
<comment type="subcellular location">
    <subcellularLocation>
        <location evidence="8">Cytoplasm</location>
    </subcellularLocation>
</comment>
<dbReference type="RefSeq" id="WP_095446340.1">
    <property type="nucleotide sequence ID" value="NZ_CP022604.1"/>
</dbReference>
<dbReference type="GO" id="GO:0030145">
    <property type="term" value="F:manganese ion binding"/>
    <property type="evidence" value="ECO:0007669"/>
    <property type="project" value="UniProtKB-UniRule"/>
</dbReference>
<dbReference type="PRINTS" id="PR00481">
    <property type="entry name" value="LAMNOPPTDASE"/>
</dbReference>
<comment type="cofactor">
    <cofactor evidence="8">
        <name>Mn(2+)</name>
        <dbReference type="ChEBI" id="CHEBI:29035"/>
    </cofactor>
    <text evidence="8">Binds 2 manganese ions per subunit.</text>
</comment>
<comment type="catalytic activity">
    <reaction evidence="1 8">
        <text>Release of an N-terminal amino acid, Xaa-|-Yaa-, in which Xaa is preferably Leu, but may be other amino acids including Pro although not Arg or Lys, and Yaa may be Pro. Amino acid amides and methyl esters are also readily hydrolyzed, but rates on arylamides are exceedingly low.</text>
        <dbReference type="EC" id="3.4.11.1"/>
    </reaction>
</comment>
<accession>A0A248UKZ9</accession>
<evidence type="ECO:0000256" key="7">
    <source>
        <dbReference type="ARBA" id="ARBA00023211"/>
    </source>
</evidence>
<evidence type="ECO:0000256" key="1">
    <source>
        <dbReference type="ARBA" id="ARBA00000135"/>
    </source>
</evidence>
<dbReference type="Gene3D" id="3.40.220.10">
    <property type="entry name" value="Leucine Aminopeptidase, subunit E, domain 1"/>
    <property type="match status" value="1"/>
</dbReference>
<reference evidence="10 11" key="1">
    <citation type="submission" date="2017-07" db="EMBL/GenBank/DDBJ databases">
        <title>Phylogenetic study on the rhizospheric bacterium Ochrobactrum sp. A44.</title>
        <authorList>
            <person name="Krzyzanowska D.M."/>
            <person name="Ossowicki A."/>
            <person name="Rajewska M."/>
            <person name="Maciag T."/>
            <person name="Kaczynski Z."/>
            <person name="Czerwicka M."/>
            <person name="Jafra S."/>
        </authorList>
    </citation>
    <scope>NUCLEOTIDE SEQUENCE [LARGE SCALE GENOMIC DNA]</scope>
    <source>
        <strain evidence="10 11">A44</strain>
    </source>
</reference>
<protein>
    <recommendedName>
        <fullName evidence="8">Probable cytosol aminopeptidase</fullName>
        <ecNumber evidence="8">3.4.11.1</ecNumber>
    </recommendedName>
    <alternativeName>
        <fullName evidence="8">Leucine aminopeptidase</fullName>
        <shortName evidence="8">LAP</shortName>
        <ecNumber evidence="8">3.4.11.10</ecNumber>
    </alternativeName>
    <alternativeName>
        <fullName evidence="8">Leucyl aminopeptidase</fullName>
    </alternativeName>
</protein>
<comment type="function">
    <text evidence="8">Presumably involved in the processing and regular turnover of intracellular proteins. Catalyzes the removal of unsubstituted N-terminal amino acids from various peptides.</text>
</comment>
<evidence type="ECO:0000256" key="4">
    <source>
        <dbReference type="ARBA" id="ARBA00022438"/>
    </source>
</evidence>
<dbReference type="InterPro" id="IPR000819">
    <property type="entry name" value="Peptidase_M17_C"/>
</dbReference>
<keyword evidence="6 8" id="KW-0378">Hydrolase</keyword>
<dbReference type="HAMAP" id="MF_00181">
    <property type="entry name" value="Cytosol_peptidase_M17"/>
    <property type="match status" value="1"/>
</dbReference>
<feature type="binding site" evidence="8">
    <location>
        <position position="268"/>
    </location>
    <ligand>
        <name>Mn(2+)</name>
        <dbReference type="ChEBI" id="CHEBI:29035"/>
        <label>1</label>
    </ligand>
</feature>
<feature type="domain" description="Cytosol aminopeptidase" evidence="9">
    <location>
        <begin position="343"/>
        <end position="350"/>
    </location>
</feature>
<dbReference type="PROSITE" id="PS00631">
    <property type="entry name" value="CYTOSOL_AP"/>
    <property type="match status" value="1"/>
</dbReference>
<dbReference type="NCBIfam" id="NF002073">
    <property type="entry name" value="PRK00913.1-2"/>
    <property type="match status" value="1"/>
</dbReference>
<evidence type="ECO:0000256" key="3">
    <source>
        <dbReference type="ARBA" id="ARBA00009528"/>
    </source>
</evidence>
<keyword evidence="8" id="KW-0963">Cytoplasm</keyword>
<evidence type="ECO:0000313" key="10">
    <source>
        <dbReference type="EMBL" id="ASV87348.1"/>
    </source>
</evidence>
<feature type="binding site" evidence="8">
    <location>
        <position position="286"/>
    </location>
    <ligand>
        <name>Mn(2+)</name>
        <dbReference type="ChEBI" id="CHEBI:29035"/>
        <label>2</label>
    </ligand>
</feature>
<evidence type="ECO:0000256" key="6">
    <source>
        <dbReference type="ARBA" id="ARBA00022801"/>
    </source>
</evidence>
<dbReference type="InterPro" id="IPR043472">
    <property type="entry name" value="Macro_dom-like"/>
</dbReference>
<dbReference type="PANTHER" id="PTHR11963">
    <property type="entry name" value="LEUCINE AMINOPEPTIDASE-RELATED"/>
    <property type="match status" value="1"/>
</dbReference>
<keyword evidence="7 8" id="KW-0464">Manganese</keyword>
<evidence type="ECO:0000259" key="9">
    <source>
        <dbReference type="PROSITE" id="PS00631"/>
    </source>
</evidence>
<dbReference type="EC" id="3.4.11.10" evidence="8"/>
<keyword evidence="4 8" id="KW-0031">Aminopeptidase</keyword>
<sequence>MSKRPSISFSEFSAPQKGVSIVLVTKGGGFAEEAGLAVGGAEKIARIAEISGFSGALGKTAEAIETSNGGVDKIVLVGVGEPGELGNDDWIKIGGAAFSRIGKSERVTVTLALPETTIAGDEAGDVALGMILRSYEFNRYKTRKNEENGEPKHAAKINIHTADVHSAKRALEAAEAVADGVLKARDLVNEPANILGPVEFAEEAEKLEKLGVKVEVLGEKEMKKLGMGSLLGVSQGSVRPPRLVIMEWQGAKAKEKPVAFVGKGVVFDTGGISIKPAAGMEEMKGDMGGAAAVTGLMRALAGRKAKVNAIGVIGLVENMPDGNAQRPGDIVTSMSGQTIEVINTDAEGRLVLADALYYTNDRFKPKFMINLATLTGAIMVALGTHHAGLFSNDDELADQLYDAGQATGEKLWRMPLGKEYDKMIDSKFADMKNSSGRYAGSITAAQFLKRFVGDTPWAHLDVAGTAMGSPTNEYSQSWASGYGVRLLDRLVRDNFEN</sequence>
<dbReference type="GO" id="GO:0070006">
    <property type="term" value="F:metalloaminopeptidase activity"/>
    <property type="evidence" value="ECO:0007669"/>
    <property type="project" value="InterPro"/>
</dbReference>
<dbReference type="EMBL" id="CP022604">
    <property type="protein sequence ID" value="ASV87348.1"/>
    <property type="molecule type" value="Genomic_DNA"/>
</dbReference>
<dbReference type="PANTHER" id="PTHR11963:SF23">
    <property type="entry name" value="CYTOSOL AMINOPEPTIDASE"/>
    <property type="match status" value="1"/>
</dbReference>
<dbReference type="Pfam" id="PF00883">
    <property type="entry name" value="Peptidase_M17"/>
    <property type="match status" value="1"/>
</dbReference>
<keyword evidence="8" id="KW-0479">Metal-binding</keyword>
<feature type="binding site" evidence="8">
    <location>
        <position position="268"/>
    </location>
    <ligand>
        <name>Mn(2+)</name>
        <dbReference type="ChEBI" id="CHEBI:29035"/>
        <label>2</label>
    </ligand>
</feature>
<comment type="catalytic activity">
    <reaction evidence="2 8">
        <text>Release of an N-terminal amino acid, preferentially leucine, but not glutamic or aspartic acids.</text>
        <dbReference type="EC" id="3.4.11.10"/>
    </reaction>
</comment>
<evidence type="ECO:0000313" key="11">
    <source>
        <dbReference type="Proteomes" id="UP000215256"/>
    </source>
</evidence>
<name>A0A248UKZ9_9HYPH</name>
<feature type="binding site" evidence="8">
    <location>
        <position position="345"/>
    </location>
    <ligand>
        <name>Mn(2+)</name>
        <dbReference type="ChEBI" id="CHEBI:29035"/>
        <label>1</label>
    </ligand>
</feature>
<evidence type="ECO:0000256" key="2">
    <source>
        <dbReference type="ARBA" id="ARBA00000967"/>
    </source>
</evidence>
<dbReference type="Proteomes" id="UP000215256">
    <property type="component" value="Chromosome 1"/>
</dbReference>
<dbReference type="NCBIfam" id="NF002077">
    <property type="entry name" value="PRK00913.2-4"/>
    <property type="match status" value="1"/>
</dbReference>
<evidence type="ECO:0000256" key="5">
    <source>
        <dbReference type="ARBA" id="ARBA00022670"/>
    </source>
</evidence>
<dbReference type="NCBIfam" id="NF002074">
    <property type="entry name" value="PRK00913.1-4"/>
    <property type="match status" value="1"/>
</dbReference>
<dbReference type="InterPro" id="IPR011356">
    <property type="entry name" value="Leucine_aapep/pepB"/>
</dbReference>
<evidence type="ECO:0000256" key="8">
    <source>
        <dbReference type="HAMAP-Rule" id="MF_00181"/>
    </source>
</evidence>
<feature type="binding site" evidence="8">
    <location>
        <position position="347"/>
    </location>
    <ligand>
        <name>Mn(2+)</name>
        <dbReference type="ChEBI" id="CHEBI:29035"/>
        <label>2</label>
    </ligand>
</feature>
<dbReference type="NCBIfam" id="NF002075">
    <property type="entry name" value="PRK00913.2-2"/>
    <property type="match status" value="1"/>
</dbReference>
<feature type="binding site" evidence="8">
    <location>
        <position position="347"/>
    </location>
    <ligand>
        <name>Mn(2+)</name>
        <dbReference type="ChEBI" id="CHEBI:29035"/>
        <label>1</label>
    </ligand>
</feature>
<comment type="similarity">
    <text evidence="3 8">Belongs to the peptidase M17 family.</text>
</comment>
<dbReference type="EC" id="3.4.11.1" evidence="8"/>
<dbReference type="AlphaFoldDB" id="A0A248UKZ9"/>
<dbReference type="OrthoDB" id="9809354at2"/>
<proteinExistence type="inferred from homology"/>